<dbReference type="GO" id="GO:0018104">
    <property type="term" value="P:peptidoglycan-protein cross-linking"/>
    <property type="evidence" value="ECO:0007669"/>
    <property type="project" value="TreeGrafter"/>
</dbReference>
<dbReference type="OrthoDB" id="9795305at2"/>
<name>A0A4D7BC63_9HYPH</name>
<dbReference type="AlphaFoldDB" id="A0A4D7BC63"/>
<dbReference type="Proteomes" id="UP000298781">
    <property type="component" value="Chromosome"/>
</dbReference>
<dbReference type="GO" id="GO:0071972">
    <property type="term" value="F:peptidoglycan L,D-transpeptidase activity"/>
    <property type="evidence" value="ECO:0007669"/>
    <property type="project" value="TreeGrafter"/>
</dbReference>
<evidence type="ECO:0000256" key="5">
    <source>
        <dbReference type="ARBA" id="ARBA00022801"/>
    </source>
</evidence>
<evidence type="ECO:0000256" key="3">
    <source>
        <dbReference type="ARBA" id="ARBA00022676"/>
    </source>
</evidence>
<dbReference type="InterPro" id="IPR050979">
    <property type="entry name" value="LD-transpeptidase"/>
</dbReference>
<evidence type="ECO:0000256" key="2">
    <source>
        <dbReference type="ARBA" id="ARBA00005992"/>
    </source>
</evidence>
<evidence type="ECO:0000256" key="4">
    <source>
        <dbReference type="ARBA" id="ARBA00022679"/>
    </source>
</evidence>
<keyword evidence="6 9" id="KW-0133">Cell shape</keyword>
<evidence type="ECO:0000259" key="10">
    <source>
        <dbReference type="PROSITE" id="PS52029"/>
    </source>
</evidence>
<evidence type="ECO:0000313" key="12">
    <source>
        <dbReference type="Proteomes" id="UP000298781"/>
    </source>
</evidence>
<keyword evidence="12" id="KW-1185">Reference proteome</keyword>
<keyword evidence="7 9" id="KW-0573">Peptidoglycan synthesis</keyword>
<dbReference type="EMBL" id="CP039690">
    <property type="protein sequence ID" value="QCI68223.1"/>
    <property type="molecule type" value="Genomic_DNA"/>
</dbReference>
<evidence type="ECO:0000256" key="8">
    <source>
        <dbReference type="ARBA" id="ARBA00023316"/>
    </source>
</evidence>
<sequence length="224" mass="24704">MMIDRRFFVATAPFVLAGCVTQRQELADPGPRIDPSYLQMYAAIDTEPYPIPAIDLSEVDPRFLRQEVAYRTSEQPGTVVVDPTARFAYLVMEGGRALRYGVGVGKEEGFNLTGVATISRKAEWPRWTPTQDMIRREPERYGPVAAGLAGGPSNPLGPRALYLYRGNRDTYYRLHGTTEPWTIGTQVSSGCIRFMNQDIIDLYARVPSGTKAVVLPSRGGAATA</sequence>
<dbReference type="InterPro" id="IPR038063">
    <property type="entry name" value="Transpep_catalytic_dom"/>
</dbReference>
<dbReference type="FunFam" id="2.40.440.10:FF:000002">
    <property type="entry name" value="L,D-transpeptidase ErfK/SrfK"/>
    <property type="match status" value="1"/>
</dbReference>
<organism evidence="11 12">
    <name type="scientific">Phreatobacter stygius</name>
    <dbReference type="NCBI Taxonomy" id="1940610"/>
    <lineage>
        <taxon>Bacteria</taxon>
        <taxon>Pseudomonadati</taxon>
        <taxon>Pseudomonadota</taxon>
        <taxon>Alphaproteobacteria</taxon>
        <taxon>Hyphomicrobiales</taxon>
        <taxon>Phreatobacteraceae</taxon>
        <taxon>Phreatobacter</taxon>
    </lineage>
</organism>
<dbReference type="Gene3D" id="2.40.440.10">
    <property type="entry name" value="L,D-transpeptidase catalytic domain-like"/>
    <property type="match status" value="1"/>
</dbReference>
<accession>A0A4D7BC63</accession>
<comment type="pathway">
    <text evidence="1 9">Cell wall biogenesis; peptidoglycan biosynthesis.</text>
</comment>
<dbReference type="CDD" id="cd16913">
    <property type="entry name" value="YkuD_like"/>
    <property type="match status" value="1"/>
</dbReference>
<evidence type="ECO:0000256" key="7">
    <source>
        <dbReference type="ARBA" id="ARBA00022984"/>
    </source>
</evidence>
<evidence type="ECO:0000256" key="1">
    <source>
        <dbReference type="ARBA" id="ARBA00004752"/>
    </source>
</evidence>
<evidence type="ECO:0000313" key="11">
    <source>
        <dbReference type="EMBL" id="QCI68223.1"/>
    </source>
</evidence>
<dbReference type="UniPathway" id="UPA00219"/>
<dbReference type="PANTHER" id="PTHR30582">
    <property type="entry name" value="L,D-TRANSPEPTIDASE"/>
    <property type="match status" value="1"/>
</dbReference>
<gene>
    <name evidence="11" type="ORF">E8M01_30755</name>
</gene>
<dbReference type="GO" id="GO:0016757">
    <property type="term" value="F:glycosyltransferase activity"/>
    <property type="evidence" value="ECO:0007669"/>
    <property type="project" value="UniProtKB-KW"/>
</dbReference>
<dbReference type="Pfam" id="PF03734">
    <property type="entry name" value="YkuD"/>
    <property type="match status" value="1"/>
</dbReference>
<dbReference type="RefSeq" id="WP_136963642.1">
    <property type="nucleotide sequence ID" value="NZ_CP039690.1"/>
</dbReference>
<protein>
    <submittedName>
        <fullName evidence="11">L,D-transpeptidase</fullName>
    </submittedName>
</protein>
<evidence type="ECO:0000256" key="6">
    <source>
        <dbReference type="ARBA" id="ARBA00022960"/>
    </source>
</evidence>
<keyword evidence="3" id="KW-0328">Glycosyltransferase</keyword>
<feature type="active site" description="Nucleophile" evidence="9">
    <location>
        <position position="191"/>
    </location>
</feature>
<dbReference type="PROSITE" id="PS51257">
    <property type="entry name" value="PROKAR_LIPOPROTEIN"/>
    <property type="match status" value="1"/>
</dbReference>
<dbReference type="SUPFAM" id="SSF141523">
    <property type="entry name" value="L,D-transpeptidase catalytic domain-like"/>
    <property type="match status" value="1"/>
</dbReference>
<dbReference type="GO" id="GO:0008360">
    <property type="term" value="P:regulation of cell shape"/>
    <property type="evidence" value="ECO:0007669"/>
    <property type="project" value="UniProtKB-UniRule"/>
</dbReference>
<dbReference type="InterPro" id="IPR005490">
    <property type="entry name" value="LD_TPept_cat_dom"/>
</dbReference>
<dbReference type="KEGG" id="pstg:E8M01_30755"/>
<keyword evidence="5" id="KW-0378">Hydrolase</keyword>
<reference evidence="11 12" key="1">
    <citation type="submission" date="2019-04" db="EMBL/GenBank/DDBJ databases">
        <title>Phreatobacter aquaticus sp. nov.</title>
        <authorList>
            <person name="Choi A."/>
        </authorList>
    </citation>
    <scope>NUCLEOTIDE SEQUENCE [LARGE SCALE GENOMIC DNA]</scope>
    <source>
        <strain evidence="11 12">KCTC 52518</strain>
    </source>
</reference>
<keyword evidence="4" id="KW-0808">Transferase</keyword>
<proteinExistence type="inferred from homology"/>
<evidence type="ECO:0000256" key="9">
    <source>
        <dbReference type="PROSITE-ProRule" id="PRU01373"/>
    </source>
</evidence>
<feature type="active site" description="Proton donor/acceptor" evidence="9">
    <location>
        <position position="175"/>
    </location>
</feature>
<keyword evidence="8 9" id="KW-0961">Cell wall biogenesis/degradation</keyword>
<comment type="similarity">
    <text evidence="2">Belongs to the YkuD family.</text>
</comment>
<dbReference type="GO" id="GO:0071555">
    <property type="term" value="P:cell wall organization"/>
    <property type="evidence" value="ECO:0007669"/>
    <property type="project" value="UniProtKB-UniRule"/>
</dbReference>
<dbReference type="GO" id="GO:0005576">
    <property type="term" value="C:extracellular region"/>
    <property type="evidence" value="ECO:0007669"/>
    <property type="project" value="TreeGrafter"/>
</dbReference>
<dbReference type="PROSITE" id="PS52029">
    <property type="entry name" value="LD_TPASE"/>
    <property type="match status" value="1"/>
</dbReference>
<feature type="domain" description="L,D-TPase catalytic" evidence="10">
    <location>
        <begin position="77"/>
        <end position="215"/>
    </location>
</feature>
<dbReference type="PANTHER" id="PTHR30582:SF24">
    <property type="entry name" value="L,D-TRANSPEPTIDASE ERFK_SRFK-RELATED"/>
    <property type="match status" value="1"/>
</dbReference>